<keyword evidence="2" id="KW-1185">Reference proteome</keyword>
<dbReference type="EMBL" id="QJKJ01004810">
    <property type="protein sequence ID" value="RDX92674.1"/>
    <property type="molecule type" value="Genomic_DNA"/>
</dbReference>
<accession>A0A371GQ75</accession>
<dbReference type="AlphaFoldDB" id="A0A371GQ75"/>
<evidence type="ECO:0000313" key="2">
    <source>
        <dbReference type="Proteomes" id="UP000257109"/>
    </source>
</evidence>
<dbReference type="Proteomes" id="UP000257109">
    <property type="component" value="Unassembled WGS sequence"/>
</dbReference>
<feature type="non-terminal residue" evidence="1">
    <location>
        <position position="87"/>
    </location>
</feature>
<gene>
    <name evidence="1" type="ORF">CR513_25162</name>
</gene>
<name>A0A371GQ75_MUCPR</name>
<sequence>TTFAQARVNTRLVFEYCDRLPRGDYQGALEHYLVIQPLSTLAIDDICSYYKKGSPAYGNKCKYKYVKASQASTTTNRNQSFYLFFVL</sequence>
<reference evidence="1" key="1">
    <citation type="submission" date="2018-05" db="EMBL/GenBank/DDBJ databases">
        <title>Draft genome of Mucuna pruriens seed.</title>
        <authorList>
            <person name="Nnadi N.E."/>
            <person name="Vos R."/>
            <person name="Hasami M.H."/>
            <person name="Devisetty U.K."/>
            <person name="Aguiy J.C."/>
        </authorList>
    </citation>
    <scope>NUCLEOTIDE SEQUENCE [LARGE SCALE GENOMIC DNA]</scope>
    <source>
        <strain evidence="1">JCA_2017</strain>
    </source>
</reference>
<comment type="caution">
    <text evidence="1">The sequence shown here is derived from an EMBL/GenBank/DDBJ whole genome shotgun (WGS) entry which is preliminary data.</text>
</comment>
<evidence type="ECO:0000313" key="1">
    <source>
        <dbReference type="EMBL" id="RDX92674.1"/>
    </source>
</evidence>
<protein>
    <submittedName>
        <fullName evidence="1">Uncharacterized protein</fullName>
    </submittedName>
</protein>
<feature type="non-terminal residue" evidence="1">
    <location>
        <position position="1"/>
    </location>
</feature>
<proteinExistence type="predicted"/>
<organism evidence="1 2">
    <name type="scientific">Mucuna pruriens</name>
    <name type="common">Velvet bean</name>
    <name type="synonym">Dolichos pruriens</name>
    <dbReference type="NCBI Taxonomy" id="157652"/>
    <lineage>
        <taxon>Eukaryota</taxon>
        <taxon>Viridiplantae</taxon>
        <taxon>Streptophyta</taxon>
        <taxon>Embryophyta</taxon>
        <taxon>Tracheophyta</taxon>
        <taxon>Spermatophyta</taxon>
        <taxon>Magnoliopsida</taxon>
        <taxon>eudicotyledons</taxon>
        <taxon>Gunneridae</taxon>
        <taxon>Pentapetalae</taxon>
        <taxon>rosids</taxon>
        <taxon>fabids</taxon>
        <taxon>Fabales</taxon>
        <taxon>Fabaceae</taxon>
        <taxon>Papilionoideae</taxon>
        <taxon>50 kb inversion clade</taxon>
        <taxon>NPAAA clade</taxon>
        <taxon>indigoferoid/millettioid clade</taxon>
        <taxon>Phaseoleae</taxon>
        <taxon>Mucuna</taxon>
    </lineage>
</organism>